<dbReference type="PANTHER" id="PTHR12110:SF41">
    <property type="entry name" value="INOSOSE DEHYDRATASE"/>
    <property type="match status" value="1"/>
</dbReference>
<dbReference type="AlphaFoldDB" id="A0A9D1YC37"/>
<dbReference type="Pfam" id="PF01261">
    <property type="entry name" value="AP_endonuc_2"/>
    <property type="match status" value="1"/>
</dbReference>
<evidence type="ECO:0000313" key="2">
    <source>
        <dbReference type="EMBL" id="HIY26206.1"/>
    </source>
</evidence>
<proteinExistence type="predicted"/>
<evidence type="ECO:0000313" key="3">
    <source>
        <dbReference type="Proteomes" id="UP000823915"/>
    </source>
</evidence>
<dbReference type="Proteomes" id="UP000823915">
    <property type="component" value="Unassembled WGS sequence"/>
</dbReference>
<feature type="domain" description="Xylose isomerase-like TIM barrel" evidence="1">
    <location>
        <begin position="26"/>
        <end position="268"/>
    </location>
</feature>
<protein>
    <submittedName>
        <fullName evidence="2">Sugar phosphate isomerase/epimerase</fullName>
    </submittedName>
</protein>
<keyword evidence="2" id="KW-0413">Isomerase</keyword>
<dbReference type="GO" id="GO:0016853">
    <property type="term" value="F:isomerase activity"/>
    <property type="evidence" value="ECO:0007669"/>
    <property type="project" value="UniProtKB-KW"/>
</dbReference>
<dbReference type="SUPFAM" id="SSF51658">
    <property type="entry name" value="Xylose isomerase-like"/>
    <property type="match status" value="1"/>
</dbReference>
<sequence length="273" mass="30478">MKTLPVAVQVYSVREDAEKDFAGTMKKIKEIGYEGVELAGLYGKEPSEIKAAIEDAGLVALSAHVPFQELVADMEGTIQKYVEIGVKFIAIPYLMEEDRPGTPKFEGNVKLFEEIGKACKAHGIQTLYHNHDFEFVKMPDGRYALDYIYDTIPADLLQTEVDTCWVKVSGEDPAAYIKKYTGRSPVVHLKDFHKEGKPANMYQLIGTTVKEEESHGVFEFRPVGHGDQDFGPILEASVEAGAQWVVVEQDQSIGRTPMEAITLSRQYLKSLGW</sequence>
<organism evidence="2 3">
    <name type="scientific">Candidatus Acutalibacter pullistercoris</name>
    <dbReference type="NCBI Taxonomy" id="2838418"/>
    <lineage>
        <taxon>Bacteria</taxon>
        <taxon>Bacillati</taxon>
        <taxon>Bacillota</taxon>
        <taxon>Clostridia</taxon>
        <taxon>Eubacteriales</taxon>
        <taxon>Acutalibacteraceae</taxon>
        <taxon>Acutalibacter</taxon>
    </lineage>
</organism>
<reference evidence="2" key="1">
    <citation type="journal article" date="2021" name="PeerJ">
        <title>Extensive microbial diversity within the chicken gut microbiome revealed by metagenomics and culture.</title>
        <authorList>
            <person name="Gilroy R."/>
            <person name="Ravi A."/>
            <person name="Getino M."/>
            <person name="Pursley I."/>
            <person name="Horton D.L."/>
            <person name="Alikhan N.F."/>
            <person name="Baker D."/>
            <person name="Gharbi K."/>
            <person name="Hall N."/>
            <person name="Watson M."/>
            <person name="Adriaenssens E.M."/>
            <person name="Foster-Nyarko E."/>
            <person name="Jarju S."/>
            <person name="Secka A."/>
            <person name="Antonio M."/>
            <person name="Oren A."/>
            <person name="Chaudhuri R.R."/>
            <person name="La Ragione R."/>
            <person name="Hildebrand F."/>
            <person name="Pallen M.J."/>
        </authorList>
    </citation>
    <scope>NUCLEOTIDE SEQUENCE</scope>
    <source>
        <strain evidence="2">1282</strain>
    </source>
</reference>
<accession>A0A9D1YC37</accession>
<name>A0A9D1YC37_9FIRM</name>
<evidence type="ECO:0000259" key="1">
    <source>
        <dbReference type="Pfam" id="PF01261"/>
    </source>
</evidence>
<dbReference type="InterPro" id="IPR050312">
    <property type="entry name" value="IolE/XylAMocC-like"/>
</dbReference>
<dbReference type="PANTHER" id="PTHR12110">
    <property type="entry name" value="HYDROXYPYRUVATE ISOMERASE"/>
    <property type="match status" value="1"/>
</dbReference>
<comment type="caution">
    <text evidence="2">The sequence shown here is derived from an EMBL/GenBank/DDBJ whole genome shotgun (WGS) entry which is preliminary data.</text>
</comment>
<dbReference type="Gene3D" id="3.20.20.150">
    <property type="entry name" value="Divalent-metal-dependent TIM barrel enzymes"/>
    <property type="match status" value="1"/>
</dbReference>
<dbReference type="InterPro" id="IPR013022">
    <property type="entry name" value="Xyl_isomerase-like_TIM-brl"/>
</dbReference>
<reference evidence="2" key="2">
    <citation type="submission" date="2021-04" db="EMBL/GenBank/DDBJ databases">
        <authorList>
            <person name="Gilroy R."/>
        </authorList>
    </citation>
    <scope>NUCLEOTIDE SEQUENCE</scope>
    <source>
        <strain evidence="2">1282</strain>
    </source>
</reference>
<dbReference type="EMBL" id="DXDU01000055">
    <property type="protein sequence ID" value="HIY26206.1"/>
    <property type="molecule type" value="Genomic_DNA"/>
</dbReference>
<gene>
    <name evidence="2" type="ORF">H9838_03425</name>
</gene>
<dbReference type="InterPro" id="IPR036237">
    <property type="entry name" value="Xyl_isomerase-like_sf"/>
</dbReference>